<evidence type="ECO:0000313" key="16">
    <source>
        <dbReference type="Proteomes" id="UP000239237"/>
    </source>
</evidence>
<feature type="binding site" evidence="11">
    <location>
        <begin position="239"/>
        <end position="240"/>
    </location>
    <ligand>
        <name>pyridoxal 5'-phosphate</name>
        <dbReference type="ChEBI" id="CHEBI:597326"/>
    </ligand>
</feature>
<dbReference type="EC" id="2.6.1.52" evidence="11"/>
<comment type="similarity">
    <text evidence="3 11">Belongs to the class-V pyridoxal-phosphate-dependent aminotransferase family. SerC subfamily.</text>
</comment>
<feature type="binding site" evidence="11">
    <location>
        <position position="101"/>
    </location>
    <ligand>
        <name>pyridoxal 5'-phosphate</name>
        <dbReference type="ChEBI" id="CHEBI:597326"/>
    </ligand>
</feature>
<dbReference type="GO" id="GO:0004648">
    <property type="term" value="F:O-phospho-L-serine:2-oxoglutarate aminotransferase activity"/>
    <property type="evidence" value="ECO:0007669"/>
    <property type="project" value="UniProtKB-UniRule"/>
</dbReference>
<dbReference type="AlphaFoldDB" id="A0A2N9K790"/>
<dbReference type="InterPro" id="IPR020578">
    <property type="entry name" value="Aminotrans_V_PyrdxlP_BS"/>
</dbReference>
<feature type="binding site" evidence="11">
    <location>
        <begin position="75"/>
        <end position="76"/>
    </location>
    <ligand>
        <name>pyridoxal 5'-phosphate</name>
        <dbReference type="ChEBI" id="CHEBI:597326"/>
    </ligand>
</feature>
<feature type="modified residue" description="N6-(pyridoxal phosphate)lysine" evidence="11">
    <location>
        <position position="197"/>
    </location>
</feature>
<dbReference type="SUPFAM" id="SSF53383">
    <property type="entry name" value="PLP-dependent transferases"/>
    <property type="match status" value="1"/>
</dbReference>
<evidence type="ECO:0000313" key="13">
    <source>
        <dbReference type="EMBL" id="SPD91144.1"/>
    </source>
</evidence>
<dbReference type="UniPathway" id="UPA00135">
    <property type="reaction ID" value="UER00197"/>
</dbReference>
<dbReference type="InterPro" id="IPR015424">
    <property type="entry name" value="PyrdxlP-dep_Trfase"/>
</dbReference>
<comment type="catalytic activity">
    <reaction evidence="10 11">
        <text>O-phospho-L-serine + 2-oxoglutarate = 3-phosphooxypyruvate + L-glutamate</text>
        <dbReference type="Rhea" id="RHEA:14329"/>
        <dbReference type="ChEBI" id="CHEBI:16810"/>
        <dbReference type="ChEBI" id="CHEBI:18110"/>
        <dbReference type="ChEBI" id="CHEBI:29985"/>
        <dbReference type="ChEBI" id="CHEBI:57524"/>
        <dbReference type="EC" id="2.6.1.52"/>
    </reaction>
</comment>
<evidence type="ECO:0000256" key="8">
    <source>
        <dbReference type="ARBA" id="ARBA00023299"/>
    </source>
</evidence>
<evidence type="ECO:0000256" key="4">
    <source>
        <dbReference type="ARBA" id="ARBA00022576"/>
    </source>
</evidence>
<keyword evidence="4 11" id="KW-0032">Aminotransferase</keyword>
<name>A0A2N9K790_9LACO</name>
<dbReference type="EMBL" id="OKQU01000001">
    <property type="protein sequence ID" value="SPE06369.1"/>
    <property type="molecule type" value="Genomic_DNA"/>
</dbReference>
<reference evidence="13 16" key="1">
    <citation type="submission" date="2018-02" db="EMBL/GenBank/DDBJ databases">
        <authorList>
            <person name="Rodrigo-Torres L."/>
            <person name="Arahal R. D."/>
            <person name="Lucena T."/>
        </authorList>
    </citation>
    <scope>NUCLEOTIDE SEQUENCE [LARGE SCALE GENOMIC DNA]</scope>
    <source>
        <strain evidence="13 16">CECT 8486</strain>
    </source>
</reference>
<dbReference type="Pfam" id="PF00266">
    <property type="entry name" value="Aminotran_5"/>
    <property type="match status" value="1"/>
</dbReference>
<comment type="subunit">
    <text evidence="11">Homodimer.</text>
</comment>
<dbReference type="PIRSF" id="PIRSF000525">
    <property type="entry name" value="SerC"/>
    <property type="match status" value="1"/>
</dbReference>
<dbReference type="PROSITE" id="PS00595">
    <property type="entry name" value="AA_TRANSFER_CLASS_5"/>
    <property type="match status" value="1"/>
</dbReference>
<dbReference type="NCBIfam" id="NF003764">
    <property type="entry name" value="PRK05355.1"/>
    <property type="match status" value="1"/>
</dbReference>
<keyword evidence="16" id="KW-1185">Reference proteome</keyword>
<dbReference type="RefSeq" id="WP_105299477.1">
    <property type="nucleotide sequence ID" value="NZ_JASDER010000003.1"/>
</dbReference>
<feature type="domain" description="Aminotransferase class V" evidence="12">
    <location>
        <begin position="4"/>
        <end position="350"/>
    </location>
</feature>
<comment type="caution">
    <text evidence="11">Lacks conserved residue(s) required for the propagation of feature annotation.</text>
</comment>
<dbReference type="PANTHER" id="PTHR43247">
    <property type="entry name" value="PHOSPHOSERINE AMINOTRANSFERASE"/>
    <property type="match status" value="1"/>
</dbReference>
<evidence type="ECO:0000256" key="11">
    <source>
        <dbReference type="HAMAP-Rule" id="MF_00160"/>
    </source>
</evidence>
<dbReference type="GO" id="GO:0030170">
    <property type="term" value="F:pyridoxal phosphate binding"/>
    <property type="evidence" value="ECO:0007669"/>
    <property type="project" value="UniProtKB-UniRule"/>
</dbReference>
<evidence type="ECO:0000256" key="7">
    <source>
        <dbReference type="ARBA" id="ARBA00022898"/>
    </source>
</evidence>
<gene>
    <name evidence="11 14" type="primary">serC</name>
    <name evidence="13" type="ORF">LES8486_00114</name>
    <name evidence="14" type="ORF">LES9216_00261</name>
</gene>
<proteinExistence type="inferred from homology"/>
<dbReference type="Gene3D" id="3.90.1150.10">
    <property type="entry name" value="Aspartate Aminotransferase, domain 1"/>
    <property type="match status" value="1"/>
</dbReference>
<dbReference type="Proteomes" id="UP000239237">
    <property type="component" value="Unassembled WGS sequence"/>
</dbReference>
<reference evidence="14 15" key="2">
    <citation type="submission" date="2018-02" db="EMBL/GenBank/DDBJ databases">
        <authorList>
            <person name="Cohen D.B."/>
            <person name="Kent A.D."/>
        </authorList>
    </citation>
    <scope>NUCLEOTIDE SEQUENCE [LARGE SCALE GENOMIC DNA]</scope>
    <source>
        <strain evidence="14 15">CECT 9216</strain>
    </source>
</reference>
<dbReference type="FunFam" id="3.40.640.10:FF:000010">
    <property type="entry name" value="Phosphoserine aminotransferase"/>
    <property type="match status" value="1"/>
</dbReference>
<dbReference type="HAMAP" id="MF_00160">
    <property type="entry name" value="SerC_aminotrans_5"/>
    <property type="match status" value="1"/>
</dbReference>
<evidence type="ECO:0000256" key="6">
    <source>
        <dbReference type="ARBA" id="ARBA00022679"/>
    </source>
</evidence>
<dbReference type="InterPro" id="IPR015421">
    <property type="entry name" value="PyrdxlP-dep_Trfase_major"/>
</dbReference>
<dbReference type="Gene3D" id="3.40.640.10">
    <property type="entry name" value="Type I PLP-dependent aspartate aminotransferase-like (Major domain)"/>
    <property type="match status" value="1"/>
</dbReference>
<evidence type="ECO:0000256" key="1">
    <source>
        <dbReference type="ARBA" id="ARBA00003483"/>
    </source>
</evidence>
<keyword evidence="6 11" id="KW-0808">Transferase</keyword>
<protein>
    <recommendedName>
        <fullName evidence="11">Phosphoserine aminotransferase</fullName>
        <ecNumber evidence="11">2.6.1.52</ecNumber>
    </recommendedName>
    <alternativeName>
        <fullName evidence="11">Phosphohydroxythreonine aminotransferase</fullName>
        <shortName evidence="11">PSAT</shortName>
    </alternativeName>
</protein>
<dbReference type="Proteomes" id="UP000237923">
    <property type="component" value="Unassembled WGS sequence"/>
</dbReference>
<comment type="catalytic activity">
    <reaction evidence="9 11">
        <text>4-(phosphooxy)-L-threonine + 2-oxoglutarate = (R)-3-hydroxy-2-oxo-4-phosphooxybutanoate + L-glutamate</text>
        <dbReference type="Rhea" id="RHEA:16573"/>
        <dbReference type="ChEBI" id="CHEBI:16810"/>
        <dbReference type="ChEBI" id="CHEBI:29985"/>
        <dbReference type="ChEBI" id="CHEBI:58452"/>
        <dbReference type="ChEBI" id="CHEBI:58538"/>
        <dbReference type="EC" id="2.6.1.52"/>
    </reaction>
</comment>
<dbReference type="EMBL" id="OKQR01000001">
    <property type="protein sequence ID" value="SPD91144.1"/>
    <property type="molecule type" value="Genomic_DNA"/>
</dbReference>
<feature type="binding site" evidence="11">
    <location>
        <position position="41"/>
    </location>
    <ligand>
        <name>L-glutamate</name>
        <dbReference type="ChEBI" id="CHEBI:29985"/>
    </ligand>
</feature>
<keyword evidence="11" id="KW-0963">Cytoplasm</keyword>
<evidence type="ECO:0000256" key="5">
    <source>
        <dbReference type="ARBA" id="ARBA00022605"/>
    </source>
</evidence>
<keyword evidence="5 11" id="KW-0028">Amino-acid biosynthesis</keyword>
<dbReference type="GO" id="GO:0006564">
    <property type="term" value="P:L-serine biosynthetic process"/>
    <property type="evidence" value="ECO:0007669"/>
    <property type="project" value="UniProtKB-UniRule"/>
</dbReference>
<keyword evidence="8 11" id="KW-0718">Serine biosynthesis</keyword>
<keyword evidence="7 11" id="KW-0663">Pyridoxal phosphate</keyword>
<evidence type="ECO:0000256" key="10">
    <source>
        <dbReference type="ARBA" id="ARBA00049007"/>
    </source>
</evidence>
<feature type="binding site" evidence="11">
    <location>
        <position position="152"/>
    </location>
    <ligand>
        <name>pyridoxal 5'-phosphate</name>
        <dbReference type="ChEBI" id="CHEBI:597326"/>
    </ligand>
</feature>
<dbReference type="InterPro" id="IPR015422">
    <property type="entry name" value="PyrdxlP-dep_Trfase_small"/>
</dbReference>
<evidence type="ECO:0000259" key="12">
    <source>
        <dbReference type="Pfam" id="PF00266"/>
    </source>
</evidence>
<feature type="binding site" evidence="11">
    <location>
        <position position="173"/>
    </location>
    <ligand>
        <name>pyridoxal 5'-phosphate</name>
        <dbReference type="ChEBI" id="CHEBI:597326"/>
    </ligand>
</feature>
<comment type="pathway">
    <text evidence="2 11">Amino-acid biosynthesis; L-serine biosynthesis; L-serine from 3-phospho-D-glycerate: step 2/3.</text>
</comment>
<comment type="subcellular location">
    <subcellularLocation>
        <location evidence="11">Cytoplasm</location>
    </subcellularLocation>
</comment>
<dbReference type="GO" id="GO:0005737">
    <property type="term" value="C:cytoplasm"/>
    <property type="evidence" value="ECO:0007669"/>
    <property type="project" value="UniProtKB-SubCell"/>
</dbReference>
<evidence type="ECO:0000256" key="9">
    <source>
        <dbReference type="ARBA" id="ARBA00047630"/>
    </source>
</evidence>
<evidence type="ECO:0000256" key="2">
    <source>
        <dbReference type="ARBA" id="ARBA00005099"/>
    </source>
</evidence>
<dbReference type="FunFam" id="3.90.1150.10:FF:000006">
    <property type="entry name" value="Phosphoserine aminotransferase"/>
    <property type="match status" value="1"/>
</dbReference>
<dbReference type="InterPro" id="IPR000192">
    <property type="entry name" value="Aminotrans_V_dom"/>
</dbReference>
<evidence type="ECO:0000313" key="14">
    <source>
        <dbReference type="EMBL" id="SPE06369.1"/>
    </source>
</evidence>
<evidence type="ECO:0000313" key="15">
    <source>
        <dbReference type="Proteomes" id="UP000237923"/>
    </source>
</evidence>
<feature type="binding site" evidence="11">
    <location>
        <position position="196"/>
    </location>
    <ligand>
        <name>pyridoxal 5'-phosphate</name>
        <dbReference type="ChEBI" id="CHEBI:597326"/>
    </ligand>
</feature>
<accession>A0A2N9K790</accession>
<comment type="function">
    <text evidence="1 11">Catalyzes the reversible conversion of 3-phosphohydroxypyruvate to phosphoserine and of 3-hydroxy-2-oxo-4-phosphonooxybutanoate to phosphohydroxythreonine.</text>
</comment>
<organism evidence="14 15">
    <name type="scientific">Leuconostoc suionicum</name>
    <dbReference type="NCBI Taxonomy" id="1511761"/>
    <lineage>
        <taxon>Bacteria</taxon>
        <taxon>Bacillati</taxon>
        <taxon>Bacillota</taxon>
        <taxon>Bacilli</taxon>
        <taxon>Lactobacillales</taxon>
        <taxon>Lactobacillaceae</taxon>
        <taxon>Leuconostoc</taxon>
    </lineage>
</organism>
<sequence>MTNYNFSAGPGVLPTPVLTKIKNEFIKNEFTHMSIIEISHRSTQFEEIINSAEERLRDLMNISDDYGVAFIQGGGSTQFEMLPLNFANNKNRIAVLDSGNFASKAAQAAVNIGKQATILDSSKMDHYHHLPMLSTDFNADEYDYLHLTTNNTIEGATYHQSILPKTAGRLTADMSSNILAEPYDVNDFDAIFAGAQKNLGPAGVTVAIVKKDWLKEQSIENVGSMLRYQNYLDKHSMYNTPPVFSIYALNLVLEWVQEQGGVDSMYAQNIEKSSKLYDYLDNSTFYHALVDESARSLTNVVFTTADLERDQAIAKDATKEGLFNLSGHRSVGGFRASLYNAQPIEAVDALITFLKKAENNYK</sequence>
<evidence type="ECO:0000256" key="3">
    <source>
        <dbReference type="ARBA" id="ARBA00006904"/>
    </source>
</evidence>
<comment type="cofactor">
    <cofactor evidence="11">
        <name>pyridoxal 5'-phosphate</name>
        <dbReference type="ChEBI" id="CHEBI:597326"/>
    </cofactor>
    <text evidence="11">Binds 1 pyridoxal phosphate per subunit.</text>
</comment>
<dbReference type="PANTHER" id="PTHR43247:SF1">
    <property type="entry name" value="PHOSPHOSERINE AMINOTRANSFERASE"/>
    <property type="match status" value="1"/>
</dbReference>
<dbReference type="InterPro" id="IPR022278">
    <property type="entry name" value="Pser_aminoTfrase"/>
</dbReference>